<evidence type="ECO:0000313" key="15">
    <source>
        <dbReference type="Proteomes" id="UP000006468"/>
    </source>
</evidence>
<dbReference type="Gene3D" id="3.20.20.70">
    <property type="entry name" value="Aldolase class I"/>
    <property type="match status" value="1"/>
</dbReference>
<dbReference type="SMART" id="SM00729">
    <property type="entry name" value="Elp3"/>
    <property type="match status" value="1"/>
</dbReference>
<comment type="caution">
    <text evidence="14">The sequence shown here is derived from an EMBL/GenBank/DDBJ whole genome shotgun (WGS) entry which is preliminary data.</text>
</comment>
<dbReference type="Proteomes" id="UP000006468">
    <property type="component" value="Chromosome"/>
</dbReference>
<dbReference type="InterPro" id="IPR010505">
    <property type="entry name" value="MoaA_twitch"/>
</dbReference>
<keyword evidence="7 12" id="KW-0411">Iron-sulfur</keyword>
<dbReference type="InterPro" id="IPR040064">
    <property type="entry name" value="MoaA-like"/>
</dbReference>
<comment type="caution">
    <text evidence="12">Lacks conserved residue(s) required for the propagation of feature annotation.</text>
</comment>
<feature type="domain" description="Radical SAM core" evidence="13">
    <location>
        <begin position="12"/>
        <end position="242"/>
    </location>
</feature>
<dbReference type="GO" id="GO:1904047">
    <property type="term" value="F:S-adenosyl-L-methionine binding"/>
    <property type="evidence" value="ECO:0007669"/>
    <property type="project" value="UniProtKB-UniRule"/>
</dbReference>
<proteinExistence type="inferred from homology"/>
<evidence type="ECO:0000256" key="12">
    <source>
        <dbReference type="HAMAP-Rule" id="MF_01225"/>
    </source>
</evidence>
<comment type="catalytic activity">
    <reaction evidence="11 12">
        <text>GTP + AH2 + S-adenosyl-L-methionine = (8S)-3',8-cyclo-7,8-dihydroguanosine 5'-triphosphate + 5'-deoxyadenosine + L-methionine + A + H(+)</text>
        <dbReference type="Rhea" id="RHEA:49576"/>
        <dbReference type="ChEBI" id="CHEBI:13193"/>
        <dbReference type="ChEBI" id="CHEBI:15378"/>
        <dbReference type="ChEBI" id="CHEBI:17319"/>
        <dbReference type="ChEBI" id="CHEBI:17499"/>
        <dbReference type="ChEBI" id="CHEBI:37565"/>
        <dbReference type="ChEBI" id="CHEBI:57844"/>
        <dbReference type="ChEBI" id="CHEBI:59789"/>
        <dbReference type="ChEBI" id="CHEBI:131766"/>
        <dbReference type="EC" id="4.1.99.22"/>
    </reaction>
</comment>
<organism evidence="14 15">
    <name type="scientific">Novacetimonas hansenii ATCC 23769</name>
    <dbReference type="NCBI Taxonomy" id="714995"/>
    <lineage>
        <taxon>Bacteria</taxon>
        <taxon>Pseudomonadati</taxon>
        <taxon>Pseudomonadota</taxon>
        <taxon>Alphaproteobacteria</taxon>
        <taxon>Acetobacterales</taxon>
        <taxon>Acetobacteraceae</taxon>
        <taxon>Novacetimonas</taxon>
    </lineage>
</organism>
<feature type="binding site" evidence="12">
    <location>
        <position position="74"/>
    </location>
    <ligand>
        <name>S-adenosyl-L-methionine</name>
        <dbReference type="ChEBI" id="CHEBI:59789"/>
    </ligand>
</feature>
<name>D5QFV5_NOVHA</name>
<keyword evidence="9 12" id="KW-0501">Molybdenum cofactor biosynthesis</keyword>
<feature type="binding site" evidence="12">
    <location>
        <begin position="270"/>
        <end position="272"/>
    </location>
    <ligand>
        <name>GTP</name>
        <dbReference type="ChEBI" id="CHEBI:37565"/>
    </ligand>
</feature>
<dbReference type="InterPro" id="IPR013483">
    <property type="entry name" value="MoaA"/>
</dbReference>
<keyword evidence="4 12" id="KW-0479">Metal-binding</keyword>
<dbReference type="InterPro" id="IPR050105">
    <property type="entry name" value="MoCo_biosynth_MoaA/MoaC"/>
</dbReference>
<evidence type="ECO:0000256" key="7">
    <source>
        <dbReference type="ARBA" id="ARBA00023014"/>
    </source>
</evidence>
<dbReference type="HOGENOM" id="CLU_009273_0_1_5"/>
<dbReference type="Pfam" id="PF04055">
    <property type="entry name" value="Radical_SAM"/>
    <property type="match status" value="1"/>
</dbReference>
<sequence>MERLMTRPFLDSFGRAVTYLRVSVTDRCDMRCLYCMAEDMTFLPKPEILSYEELERICAAFIHNGVRRIRVTGGEPLVRRDVMSFFSAMGEWLRRPVDEPRLDELTLTTNGSRLGEFAIPLHAAGVRRVNISMDSLDPTRFATITRRGNLRKTLDGVRAAKEAGLKIRINAVAMAGLNDDEFDDMIAWCGQIGADLCLIETMPMGETGDDRQNRYIPLDRVRADLALRWTLEPLTHRTGGPARYMRVAETGQKIAFITPMSHNFCESCNRVRLSCTGQLYSCLGHEGASDLRGPLRAGMDDAGILRLVQSAIGRKPKGHDFMLDRAADDPARISRHMSVTGG</sequence>
<keyword evidence="5 12" id="KW-0547">Nucleotide-binding</keyword>
<evidence type="ECO:0000256" key="6">
    <source>
        <dbReference type="ARBA" id="ARBA00023004"/>
    </source>
</evidence>
<dbReference type="GO" id="GO:0046872">
    <property type="term" value="F:metal ion binding"/>
    <property type="evidence" value="ECO:0007669"/>
    <property type="project" value="UniProtKB-KW"/>
</dbReference>
<feature type="binding site" evidence="12">
    <location>
        <position position="70"/>
    </location>
    <ligand>
        <name>GTP</name>
        <dbReference type="ChEBI" id="CHEBI:37565"/>
    </ligand>
</feature>
<dbReference type="InterPro" id="IPR013785">
    <property type="entry name" value="Aldolase_TIM"/>
</dbReference>
<dbReference type="PANTHER" id="PTHR22960">
    <property type="entry name" value="MOLYBDOPTERIN COFACTOR SYNTHESIS PROTEIN A"/>
    <property type="match status" value="1"/>
</dbReference>
<evidence type="ECO:0000256" key="2">
    <source>
        <dbReference type="ARBA" id="ARBA00022485"/>
    </source>
</evidence>
<keyword evidence="8 12" id="KW-0342">GTP-binding</keyword>
<dbReference type="SFLD" id="SFLDS00029">
    <property type="entry name" value="Radical_SAM"/>
    <property type="match status" value="1"/>
</dbReference>
<dbReference type="GO" id="GO:0061799">
    <property type="term" value="F:cyclic pyranopterin monophosphate synthase activity"/>
    <property type="evidence" value="ECO:0007669"/>
    <property type="project" value="TreeGrafter"/>
</dbReference>
<evidence type="ECO:0000256" key="10">
    <source>
        <dbReference type="ARBA" id="ARBA00023239"/>
    </source>
</evidence>
<dbReference type="PROSITE" id="PS01305">
    <property type="entry name" value="MOAA_NIFB_PQQE"/>
    <property type="match status" value="1"/>
</dbReference>
<evidence type="ECO:0000256" key="3">
    <source>
        <dbReference type="ARBA" id="ARBA00022691"/>
    </source>
</evidence>
<dbReference type="InterPro" id="IPR058240">
    <property type="entry name" value="rSAM_sf"/>
</dbReference>
<dbReference type="NCBIfam" id="TIGR02666">
    <property type="entry name" value="moaA"/>
    <property type="match status" value="1"/>
</dbReference>
<dbReference type="SFLD" id="SFLDG01386">
    <property type="entry name" value="main_SPASM_domain-containing"/>
    <property type="match status" value="1"/>
</dbReference>
<evidence type="ECO:0000256" key="5">
    <source>
        <dbReference type="ARBA" id="ARBA00022741"/>
    </source>
</evidence>
<dbReference type="Pfam" id="PF06463">
    <property type="entry name" value="Mob_synth_C"/>
    <property type="match status" value="1"/>
</dbReference>
<dbReference type="AlphaFoldDB" id="D5QFV5"/>
<evidence type="ECO:0000256" key="11">
    <source>
        <dbReference type="ARBA" id="ARBA00048697"/>
    </source>
</evidence>
<accession>D5QFV5</accession>
<dbReference type="EC" id="4.1.99.22" evidence="1 12"/>
<dbReference type="CDD" id="cd01335">
    <property type="entry name" value="Radical_SAM"/>
    <property type="match status" value="1"/>
</dbReference>
<evidence type="ECO:0000313" key="14">
    <source>
        <dbReference type="EMBL" id="EFG84011.1"/>
    </source>
</evidence>
<keyword evidence="2 12" id="KW-0004">4Fe-4S</keyword>
<evidence type="ECO:0000256" key="1">
    <source>
        <dbReference type="ARBA" id="ARBA00012167"/>
    </source>
</evidence>
<comment type="subunit">
    <text evidence="12">Monomer and homodimer.</text>
</comment>
<feature type="binding site" evidence="12">
    <location>
        <position position="268"/>
    </location>
    <ligand>
        <name>[4Fe-4S] cluster</name>
        <dbReference type="ChEBI" id="CHEBI:49883"/>
        <label>2</label>
        <note>4Fe-4S-substrate</note>
    </ligand>
</feature>
<feature type="binding site" evidence="12">
    <location>
        <position position="21"/>
    </location>
    <ligand>
        <name>GTP</name>
        <dbReference type="ChEBI" id="CHEBI:37565"/>
    </ligand>
</feature>
<dbReference type="InterPro" id="IPR007197">
    <property type="entry name" value="rSAM"/>
</dbReference>
<dbReference type="EMBL" id="ADTV01000039">
    <property type="protein sequence ID" value="EFG84011.1"/>
    <property type="molecule type" value="Genomic_DNA"/>
</dbReference>
<dbReference type="PROSITE" id="PS51918">
    <property type="entry name" value="RADICAL_SAM"/>
    <property type="match status" value="1"/>
</dbReference>
<dbReference type="GO" id="GO:0061798">
    <property type="term" value="F:GTP 3',8'-cyclase activity"/>
    <property type="evidence" value="ECO:0007669"/>
    <property type="project" value="UniProtKB-UniRule"/>
</dbReference>
<dbReference type="HAMAP" id="MF_01225_B">
    <property type="entry name" value="MoaA_B"/>
    <property type="match status" value="1"/>
</dbReference>
<feature type="binding site" evidence="12">
    <location>
        <position position="32"/>
    </location>
    <ligand>
        <name>[4Fe-4S] cluster</name>
        <dbReference type="ChEBI" id="CHEBI:49883"/>
        <label>1</label>
        <note>4Fe-4S-S-AdoMet</note>
    </ligand>
</feature>
<keyword evidence="3 12" id="KW-0949">S-adenosyl-L-methionine</keyword>
<feature type="binding site" evidence="12">
    <location>
        <position position="35"/>
    </location>
    <ligand>
        <name>[4Fe-4S] cluster</name>
        <dbReference type="ChEBI" id="CHEBI:49883"/>
        <label>1</label>
        <note>4Fe-4S-S-AdoMet</note>
    </ligand>
</feature>
<keyword evidence="10 12" id="KW-0456">Lyase</keyword>
<dbReference type="CDD" id="cd21117">
    <property type="entry name" value="Twitch_MoaA"/>
    <property type="match status" value="1"/>
</dbReference>
<feature type="binding site" evidence="12">
    <location>
        <position position="282"/>
    </location>
    <ligand>
        <name>[4Fe-4S] cluster</name>
        <dbReference type="ChEBI" id="CHEBI:49883"/>
        <label>2</label>
        <note>4Fe-4S-substrate</note>
    </ligand>
</feature>
<dbReference type="UniPathway" id="UPA00344"/>
<feature type="binding site" evidence="12">
    <location>
        <position position="265"/>
    </location>
    <ligand>
        <name>[4Fe-4S] cluster</name>
        <dbReference type="ChEBI" id="CHEBI:49883"/>
        <label>2</label>
        <note>4Fe-4S-substrate</note>
    </ligand>
</feature>
<comment type="cofactor">
    <cofactor evidence="12">
        <name>[4Fe-4S] cluster</name>
        <dbReference type="ChEBI" id="CHEBI:49883"/>
    </cofactor>
    <text evidence="12">Binds 2 [4Fe-4S] clusters. Binds 1 [4Fe-4S] cluster coordinated with 3 cysteines and an exchangeable S-adenosyl-L-methionine and 1 [4Fe-4S] cluster coordinated with 3 cysteines and the GTP-derived substrate.</text>
</comment>
<gene>
    <name evidence="12" type="primary">moaA</name>
    <name evidence="14" type="ORF">GXY_10124</name>
</gene>
<dbReference type="SFLD" id="SFLDG01067">
    <property type="entry name" value="SPASM/twitch_domain_containing"/>
    <property type="match status" value="1"/>
</dbReference>
<feature type="binding site" evidence="12">
    <location>
        <position position="34"/>
    </location>
    <ligand>
        <name>S-adenosyl-L-methionine</name>
        <dbReference type="ChEBI" id="CHEBI:59789"/>
    </ligand>
</feature>
<dbReference type="GO" id="GO:0051539">
    <property type="term" value="F:4 iron, 4 sulfur cluster binding"/>
    <property type="evidence" value="ECO:0007669"/>
    <property type="project" value="UniProtKB-UniRule"/>
</dbReference>
<evidence type="ECO:0000256" key="8">
    <source>
        <dbReference type="ARBA" id="ARBA00023134"/>
    </source>
</evidence>
<feature type="binding site" evidence="12">
    <location>
        <position position="108"/>
    </location>
    <ligand>
        <name>GTP</name>
        <dbReference type="ChEBI" id="CHEBI:37565"/>
    </ligand>
</feature>
<dbReference type="GO" id="GO:0005525">
    <property type="term" value="F:GTP binding"/>
    <property type="evidence" value="ECO:0007669"/>
    <property type="project" value="UniProtKB-UniRule"/>
</dbReference>
<comment type="similarity">
    <text evidence="12">Belongs to the radical SAM superfamily. MoaA family.</text>
</comment>
<keyword evidence="6 12" id="KW-0408">Iron</keyword>
<reference evidence="14 15" key="1">
    <citation type="journal article" date="2010" name="J. Bacteriol.">
        <title>Genome sequence of a cellulose-producing bacterium, Gluconacetobacter hansenii ATCC 23769.</title>
        <authorList>
            <person name="Iyer P.R."/>
            <person name="Geib S.M."/>
            <person name="Catchmark J."/>
            <person name="Kao T.H."/>
            <person name="Tien M."/>
        </authorList>
    </citation>
    <scope>NUCLEOTIDE SEQUENCE [LARGE SCALE GENOMIC DNA]</scope>
    <source>
        <strain evidence="14 15">ATCC 23769</strain>
    </source>
</reference>
<feature type="binding site" evidence="12">
    <location>
        <position position="132"/>
    </location>
    <ligand>
        <name>S-adenosyl-L-methionine</name>
        <dbReference type="ChEBI" id="CHEBI:59789"/>
    </ligand>
</feature>
<dbReference type="SUPFAM" id="SSF102114">
    <property type="entry name" value="Radical SAM enzymes"/>
    <property type="match status" value="1"/>
</dbReference>
<dbReference type="InterPro" id="IPR000385">
    <property type="entry name" value="MoaA_NifB_PqqE_Fe-S-bd_CS"/>
</dbReference>
<comment type="pathway">
    <text evidence="12">Cofactor biosynthesis; molybdopterin biosynthesis.</text>
</comment>
<dbReference type="GO" id="GO:0006777">
    <property type="term" value="P:Mo-molybdopterin cofactor biosynthetic process"/>
    <property type="evidence" value="ECO:0007669"/>
    <property type="project" value="UniProtKB-UniRule"/>
</dbReference>
<dbReference type="SFLD" id="SFLDG01383">
    <property type="entry name" value="cyclic_pyranopterin_phosphate"/>
    <property type="match status" value="1"/>
</dbReference>
<feature type="binding site" evidence="12">
    <location>
        <position position="202"/>
    </location>
    <ligand>
        <name>S-adenosyl-L-methionine</name>
        <dbReference type="ChEBI" id="CHEBI:59789"/>
    </ligand>
</feature>
<dbReference type="InterPro" id="IPR006638">
    <property type="entry name" value="Elp3/MiaA/NifB-like_rSAM"/>
</dbReference>
<comment type="function">
    <text evidence="12">Catalyzes the cyclization of GTP to (8S)-3',8-cyclo-7,8-dihydroguanosine 5'-triphosphate.</text>
</comment>
<evidence type="ECO:0000256" key="9">
    <source>
        <dbReference type="ARBA" id="ARBA00023150"/>
    </source>
</evidence>
<evidence type="ECO:0000256" key="4">
    <source>
        <dbReference type="ARBA" id="ARBA00022723"/>
    </source>
</evidence>
<protein>
    <recommendedName>
        <fullName evidence="1 12">GTP 3',8-cyclase</fullName>
        <ecNumber evidence="1 12">4.1.99.22</ecNumber>
    </recommendedName>
    <alternativeName>
        <fullName evidence="12">Molybdenum cofactor biosynthesis protein A</fullName>
    </alternativeName>
</protein>
<dbReference type="PANTHER" id="PTHR22960:SF0">
    <property type="entry name" value="MOLYBDENUM COFACTOR BIOSYNTHESIS PROTEIN 1"/>
    <property type="match status" value="1"/>
</dbReference>
<evidence type="ECO:0000259" key="13">
    <source>
        <dbReference type="PROSITE" id="PS51918"/>
    </source>
</evidence>
<feature type="binding site" evidence="12">
    <location>
        <position position="28"/>
    </location>
    <ligand>
        <name>[4Fe-4S] cluster</name>
        <dbReference type="ChEBI" id="CHEBI:49883"/>
        <label>1</label>
        <note>4Fe-4S-S-AdoMet</note>
    </ligand>
</feature>